<sequence length="103" mass="11076">MSDASSFRYSVVALEEVSVGSRRAIARFKEKATRVGQPFGVDCCCISVNQQLRLCVVPEKSNAIIGVVTTGFEFLPSRCDGLTGCEDHGPMISPVDTPCGYRG</sequence>
<evidence type="ECO:0000313" key="2">
    <source>
        <dbReference type="Proteomes" id="UP000250235"/>
    </source>
</evidence>
<organism evidence="1 2">
    <name type="scientific">Dorcoceras hygrometricum</name>
    <dbReference type="NCBI Taxonomy" id="472368"/>
    <lineage>
        <taxon>Eukaryota</taxon>
        <taxon>Viridiplantae</taxon>
        <taxon>Streptophyta</taxon>
        <taxon>Embryophyta</taxon>
        <taxon>Tracheophyta</taxon>
        <taxon>Spermatophyta</taxon>
        <taxon>Magnoliopsida</taxon>
        <taxon>eudicotyledons</taxon>
        <taxon>Gunneridae</taxon>
        <taxon>Pentapetalae</taxon>
        <taxon>asterids</taxon>
        <taxon>lamiids</taxon>
        <taxon>Lamiales</taxon>
        <taxon>Gesneriaceae</taxon>
        <taxon>Didymocarpoideae</taxon>
        <taxon>Trichosporeae</taxon>
        <taxon>Loxocarpinae</taxon>
        <taxon>Dorcoceras</taxon>
    </lineage>
</organism>
<keyword evidence="2" id="KW-1185">Reference proteome</keyword>
<accession>A0A2Z7B1T5</accession>
<evidence type="ECO:0000313" key="1">
    <source>
        <dbReference type="EMBL" id="KZV25472.1"/>
    </source>
</evidence>
<name>A0A2Z7B1T5_9LAMI</name>
<dbReference type="Proteomes" id="UP000250235">
    <property type="component" value="Unassembled WGS sequence"/>
</dbReference>
<dbReference type="EMBL" id="KV011874">
    <property type="protein sequence ID" value="KZV25472.1"/>
    <property type="molecule type" value="Genomic_DNA"/>
</dbReference>
<gene>
    <name evidence="1" type="ORF">F511_05522</name>
</gene>
<reference evidence="1 2" key="1">
    <citation type="journal article" date="2015" name="Proc. Natl. Acad. Sci. U.S.A.">
        <title>The resurrection genome of Boea hygrometrica: A blueprint for survival of dehydration.</title>
        <authorList>
            <person name="Xiao L."/>
            <person name="Yang G."/>
            <person name="Zhang L."/>
            <person name="Yang X."/>
            <person name="Zhao S."/>
            <person name="Ji Z."/>
            <person name="Zhou Q."/>
            <person name="Hu M."/>
            <person name="Wang Y."/>
            <person name="Chen M."/>
            <person name="Xu Y."/>
            <person name="Jin H."/>
            <person name="Xiao X."/>
            <person name="Hu G."/>
            <person name="Bao F."/>
            <person name="Hu Y."/>
            <person name="Wan P."/>
            <person name="Li L."/>
            <person name="Deng X."/>
            <person name="Kuang T."/>
            <person name="Xiang C."/>
            <person name="Zhu J.K."/>
            <person name="Oliver M.J."/>
            <person name="He Y."/>
        </authorList>
    </citation>
    <scope>NUCLEOTIDE SEQUENCE [LARGE SCALE GENOMIC DNA]</scope>
    <source>
        <strain evidence="2">cv. XS01</strain>
    </source>
</reference>
<dbReference type="AlphaFoldDB" id="A0A2Z7B1T5"/>
<proteinExistence type="predicted"/>
<protein>
    <submittedName>
        <fullName evidence="1">Pectinesterase 63</fullName>
    </submittedName>
</protein>